<dbReference type="Gene3D" id="2.170.130.10">
    <property type="entry name" value="TonB-dependent receptor, plug domain"/>
    <property type="match status" value="1"/>
</dbReference>
<comment type="subcellular location">
    <subcellularLocation>
        <location evidence="1 11">Cell outer membrane</location>
        <topology evidence="1 11">Multi-pass membrane protein</topology>
    </subcellularLocation>
</comment>
<evidence type="ECO:0000259" key="14">
    <source>
        <dbReference type="Pfam" id="PF00593"/>
    </source>
</evidence>
<evidence type="ECO:0000256" key="11">
    <source>
        <dbReference type="PROSITE-ProRule" id="PRU01360"/>
    </source>
</evidence>
<feature type="domain" description="TonB-dependent receptor plug" evidence="15">
    <location>
        <begin position="50"/>
        <end position="157"/>
    </location>
</feature>
<dbReference type="RefSeq" id="WP_381489443.1">
    <property type="nucleotide sequence ID" value="NZ_JBHTIK010000005.1"/>
</dbReference>
<keyword evidence="13" id="KW-0732">Signal</keyword>
<evidence type="ECO:0000256" key="8">
    <source>
        <dbReference type="ARBA" id="ARBA00023077"/>
    </source>
</evidence>
<dbReference type="InterPro" id="IPR037066">
    <property type="entry name" value="Plug_dom_sf"/>
</dbReference>
<organism evidence="16 17">
    <name type="scientific">Sphingosinicella xenopeptidilytica</name>
    <dbReference type="NCBI Taxonomy" id="364098"/>
    <lineage>
        <taxon>Bacteria</taxon>
        <taxon>Pseudomonadati</taxon>
        <taxon>Pseudomonadota</taxon>
        <taxon>Alphaproteobacteria</taxon>
        <taxon>Sphingomonadales</taxon>
        <taxon>Sphingosinicellaceae</taxon>
        <taxon>Sphingosinicella</taxon>
    </lineage>
</organism>
<dbReference type="InterPro" id="IPR012910">
    <property type="entry name" value="Plug_dom"/>
</dbReference>
<feature type="chain" id="PRO_5047501711" evidence="13">
    <location>
        <begin position="18"/>
        <end position="798"/>
    </location>
</feature>
<proteinExistence type="inferred from homology"/>
<evidence type="ECO:0000313" key="17">
    <source>
        <dbReference type="Proteomes" id="UP001597124"/>
    </source>
</evidence>
<dbReference type="Pfam" id="PF00593">
    <property type="entry name" value="TonB_dep_Rec_b-barrel"/>
    <property type="match status" value="1"/>
</dbReference>
<feature type="domain" description="TonB-dependent receptor-like beta-barrel" evidence="14">
    <location>
        <begin position="308"/>
        <end position="759"/>
    </location>
</feature>
<evidence type="ECO:0000256" key="10">
    <source>
        <dbReference type="ARBA" id="ARBA00023237"/>
    </source>
</evidence>
<keyword evidence="10 11" id="KW-0998">Cell outer membrane</keyword>
<evidence type="ECO:0000259" key="15">
    <source>
        <dbReference type="Pfam" id="PF07715"/>
    </source>
</evidence>
<keyword evidence="2 11" id="KW-0813">Transport</keyword>
<keyword evidence="17" id="KW-1185">Reference proteome</keyword>
<evidence type="ECO:0000313" key="16">
    <source>
        <dbReference type="EMBL" id="MFD0848538.1"/>
    </source>
</evidence>
<keyword evidence="7" id="KW-0406">Ion transport</keyword>
<feature type="signal peptide" evidence="13">
    <location>
        <begin position="1"/>
        <end position="17"/>
    </location>
</feature>
<protein>
    <submittedName>
        <fullName evidence="16">TonB-dependent receptor</fullName>
    </submittedName>
</protein>
<evidence type="ECO:0000256" key="4">
    <source>
        <dbReference type="ARBA" id="ARBA00022496"/>
    </source>
</evidence>
<evidence type="ECO:0000256" key="2">
    <source>
        <dbReference type="ARBA" id="ARBA00022448"/>
    </source>
</evidence>
<gene>
    <name evidence="16" type="ORF">ACFQ00_09410</name>
</gene>
<keyword evidence="3 11" id="KW-1134">Transmembrane beta strand</keyword>
<dbReference type="PROSITE" id="PS52016">
    <property type="entry name" value="TONB_DEPENDENT_REC_3"/>
    <property type="match status" value="1"/>
</dbReference>
<evidence type="ECO:0000256" key="13">
    <source>
        <dbReference type="SAM" id="SignalP"/>
    </source>
</evidence>
<keyword evidence="16" id="KW-0675">Receptor</keyword>
<dbReference type="SUPFAM" id="SSF56935">
    <property type="entry name" value="Porins"/>
    <property type="match status" value="1"/>
</dbReference>
<evidence type="ECO:0000256" key="3">
    <source>
        <dbReference type="ARBA" id="ARBA00022452"/>
    </source>
</evidence>
<reference evidence="17" key="1">
    <citation type="journal article" date="2019" name="Int. J. Syst. Evol. Microbiol.">
        <title>The Global Catalogue of Microorganisms (GCM) 10K type strain sequencing project: providing services to taxonomists for standard genome sequencing and annotation.</title>
        <authorList>
            <consortium name="The Broad Institute Genomics Platform"/>
            <consortium name="The Broad Institute Genome Sequencing Center for Infectious Disease"/>
            <person name="Wu L."/>
            <person name="Ma J."/>
        </authorList>
    </citation>
    <scope>NUCLEOTIDE SEQUENCE [LARGE SCALE GENOMIC DNA]</scope>
    <source>
        <strain evidence="17">CCUG 52537</strain>
    </source>
</reference>
<name>A0ABW3C3I5_SPHXN</name>
<keyword evidence="9 11" id="KW-0472">Membrane</keyword>
<dbReference type="PANTHER" id="PTHR32552">
    <property type="entry name" value="FERRICHROME IRON RECEPTOR-RELATED"/>
    <property type="match status" value="1"/>
</dbReference>
<evidence type="ECO:0000256" key="9">
    <source>
        <dbReference type="ARBA" id="ARBA00023136"/>
    </source>
</evidence>
<dbReference type="EMBL" id="JBHTIK010000005">
    <property type="protein sequence ID" value="MFD0848538.1"/>
    <property type="molecule type" value="Genomic_DNA"/>
</dbReference>
<keyword evidence="8 12" id="KW-0798">TonB box</keyword>
<accession>A0ABW3C3I5</accession>
<dbReference type="Proteomes" id="UP001597124">
    <property type="component" value="Unassembled WGS sequence"/>
</dbReference>
<comment type="caution">
    <text evidence="16">The sequence shown here is derived from an EMBL/GenBank/DDBJ whole genome shotgun (WGS) entry which is preliminary data.</text>
</comment>
<dbReference type="InterPro" id="IPR039426">
    <property type="entry name" value="TonB-dep_rcpt-like"/>
</dbReference>
<dbReference type="InterPro" id="IPR000531">
    <property type="entry name" value="Beta-barrel_TonB"/>
</dbReference>
<evidence type="ECO:0000256" key="6">
    <source>
        <dbReference type="ARBA" id="ARBA00023004"/>
    </source>
</evidence>
<evidence type="ECO:0000256" key="7">
    <source>
        <dbReference type="ARBA" id="ARBA00023065"/>
    </source>
</evidence>
<sequence length="798" mass="86792">MKSISMFRAGVAFAALALPLGTAAAQDAQPEAPETFGEIVVTAQRRAQSLQDVGISVAAFAGEELKSLGVESSLEIARLTPGVHISGNVGGQNSQFTIRGVTQNDFNDAIEAPVAVYVDDGYIPNLQGQTFGLFDLERVEVLKGPQGTLFGRNATGGLVHYVIKKPSDTLEGSIDGTYGRFNQVRVEAAIGGPLSETVSARVSVFYNRHDEIWKNIYPSGAAAGAPLNLGQEVSPCCEGEWNDDTLAGRAQLQFKSDRLTVRLVGAAARQHLSTGPYTQAATVPVVDSLGRVINAIYAGPNETRVGIDHNGNNYTAFAGAPATRLPGADWFGFIAPDPSKRLVSKDFAQSDLNRTESWNGALHLDYEFDGATLVSISDYKKFTKNFSMDVEASPLSLVEYGTKADTRSFTQEIRLTGSSDTLDWTVGAYYLDIDAKSSNGFLAPAYSIYSSLLGATTTGIDLVNTFRLKTQSGSIFGQVEYKFAPQWTFIVGGRLIREHQEYDFASNGIVDEDPYRIDTGTILFPLQPSFADKRTKTLWAGKAQIEFRPNDDLLLYAGINRGVKGGSYNAKLPDGTPPLDPSDIPYKPEVLLSYEGGFKSTLMDGRATFNGSVYYYDYSNYQAFTFSNVSGFVQNRDGRTYGAEADVALRPTPGLEIGLAASVFNARVKNVQIAPGVFETVRPTFAPQTQLSGRISYELPTDVFGGALTIGVDGNYSSSFYHNIRNFDANKINGYALFNARVSWTDASEAYRISAFVNNFTNKTYKTVGYDLSTLCGCTEESYGRPRWWGLSMGYSFR</sequence>
<comment type="similarity">
    <text evidence="11 12">Belongs to the TonB-dependent receptor family.</text>
</comment>
<evidence type="ECO:0000256" key="12">
    <source>
        <dbReference type="RuleBase" id="RU003357"/>
    </source>
</evidence>
<dbReference type="PANTHER" id="PTHR32552:SF81">
    <property type="entry name" value="TONB-DEPENDENT OUTER MEMBRANE RECEPTOR"/>
    <property type="match status" value="1"/>
</dbReference>
<keyword evidence="5 11" id="KW-0812">Transmembrane</keyword>
<evidence type="ECO:0000256" key="1">
    <source>
        <dbReference type="ARBA" id="ARBA00004571"/>
    </source>
</evidence>
<dbReference type="Pfam" id="PF07715">
    <property type="entry name" value="Plug"/>
    <property type="match status" value="1"/>
</dbReference>
<evidence type="ECO:0000256" key="5">
    <source>
        <dbReference type="ARBA" id="ARBA00022692"/>
    </source>
</evidence>
<keyword evidence="4" id="KW-0410">Iron transport</keyword>
<dbReference type="InterPro" id="IPR036942">
    <property type="entry name" value="Beta-barrel_TonB_sf"/>
</dbReference>
<dbReference type="Gene3D" id="2.40.170.20">
    <property type="entry name" value="TonB-dependent receptor, beta-barrel domain"/>
    <property type="match status" value="1"/>
</dbReference>
<keyword evidence="6" id="KW-0408">Iron</keyword>